<organism evidence="1 2">
    <name type="scientific">Panagrolaimus sp. PS1159</name>
    <dbReference type="NCBI Taxonomy" id="55785"/>
    <lineage>
        <taxon>Eukaryota</taxon>
        <taxon>Metazoa</taxon>
        <taxon>Ecdysozoa</taxon>
        <taxon>Nematoda</taxon>
        <taxon>Chromadorea</taxon>
        <taxon>Rhabditida</taxon>
        <taxon>Tylenchina</taxon>
        <taxon>Panagrolaimomorpha</taxon>
        <taxon>Panagrolaimoidea</taxon>
        <taxon>Panagrolaimidae</taxon>
        <taxon>Panagrolaimus</taxon>
    </lineage>
</organism>
<evidence type="ECO:0000313" key="1">
    <source>
        <dbReference type="Proteomes" id="UP000887580"/>
    </source>
</evidence>
<name>A0AC35GLZ9_9BILA</name>
<sequence>MEKYLYLILIGLHIFALWPITLFYCRTKKKRKTRVVGKSCESLLIDPNKQR</sequence>
<proteinExistence type="predicted"/>
<evidence type="ECO:0000313" key="2">
    <source>
        <dbReference type="WBParaSite" id="PS1159_v2.g6532.t1"/>
    </source>
</evidence>
<dbReference type="Proteomes" id="UP000887580">
    <property type="component" value="Unplaced"/>
</dbReference>
<reference evidence="2" key="1">
    <citation type="submission" date="2022-11" db="UniProtKB">
        <authorList>
            <consortium name="WormBaseParasite"/>
        </authorList>
    </citation>
    <scope>IDENTIFICATION</scope>
</reference>
<protein>
    <submittedName>
        <fullName evidence="2">Uncharacterized protein</fullName>
    </submittedName>
</protein>
<dbReference type="WBParaSite" id="PS1159_v2.g6532.t1">
    <property type="protein sequence ID" value="PS1159_v2.g6532.t1"/>
    <property type="gene ID" value="PS1159_v2.g6532"/>
</dbReference>
<accession>A0AC35GLZ9</accession>